<comment type="caution">
    <text evidence="1">The sequence shown here is derived from an EMBL/GenBank/DDBJ whole genome shotgun (WGS) entry which is preliminary data.</text>
</comment>
<dbReference type="InParanoid" id="A0A1Y2GNE8"/>
<gene>
    <name evidence="1" type="ORF">BCR41DRAFT_396822</name>
</gene>
<accession>A0A1Y2GNE8</accession>
<evidence type="ECO:0000313" key="1">
    <source>
        <dbReference type="EMBL" id="ORZ14336.1"/>
    </source>
</evidence>
<proteinExistence type="predicted"/>
<evidence type="ECO:0000313" key="2">
    <source>
        <dbReference type="Proteomes" id="UP000193648"/>
    </source>
</evidence>
<sequence length="170" mass="17672">MGSPGGTSFGHALEGNDAEVSAALESVRDVVCLASQIKKRGQRLLGRYIEGATSGPVDDDRGTLGCICPHIPEHVATIADKAVARDRDTPEGVRDVGEGGKGTTQFIRAEFIAMSPTCPGAPTCGGTAVSNQLPAVLLAQSAEIQRNKGNLISPVLVDIDESRSAIEDFT</sequence>
<dbReference type="GeneID" id="33570686"/>
<organism evidence="1 2">
    <name type="scientific">Lobosporangium transversale</name>
    <dbReference type="NCBI Taxonomy" id="64571"/>
    <lineage>
        <taxon>Eukaryota</taxon>
        <taxon>Fungi</taxon>
        <taxon>Fungi incertae sedis</taxon>
        <taxon>Mucoromycota</taxon>
        <taxon>Mortierellomycotina</taxon>
        <taxon>Mortierellomycetes</taxon>
        <taxon>Mortierellales</taxon>
        <taxon>Mortierellaceae</taxon>
        <taxon>Lobosporangium</taxon>
    </lineage>
</organism>
<protein>
    <submittedName>
        <fullName evidence="1">Uncharacterized protein</fullName>
    </submittedName>
</protein>
<dbReference type="Proteomes" id="UP000193648">
    <property type="component" value="Unassembled WGS sequence"/>
</dbReference>
<reference evidence="1 2" key="1">
    <citation type="submission" date="2016-07" db="EMBL/GenBank/DDBJ databases">
        <title>Pervasive Adenine N6-methylation of Active Genes in Fungi.</title>
        <authorList>
            <consortium name="DOE Joint Genome Institute"/>
            <person name="Mondo S.J."/>
            <person name="Dannebaum R.O."/>
            <person name="Kuo R.C."/>
            <person name="Labutti K."/>
            <person name="Haridas S."/>
            <person name="Kuo A."/>
            <person name="Salamov A."/>
            <person name="Ahrendt S.R."/>
            <person name="Lipzen A."/>
            <person name="Sullivan W."/>
            <person name="Andreopoulos W.B."/>
            <person name="Clum A."/>
            <person name="Lindquist E."/>
            <person name="Daum C."/>
            <person name="Ramamoorthy G.K."/>
            <person name="Gryganskyi A."/>
            <person name="Culley D."/>
            <person name="Magnuson J.K."/>
            <person name="James T.Y."/>
            <person name="O'Malley M.A."/>
            <person name="Stajich J.E."/>
            <person name="Spatafora J.W."/>
            <person name="Visel A."/>
            <person name="Grigoriev I.V."/>
        </authorList>
    </citation>
    <scope>NUCLEOTIDE SEQUENCE [LARGE SCALE GENOMIC DNA]</scope>
    <source>
        <strain evidence="1 2">NRRL 3116</strain>
    </source>
</reference>
<keyword evidence="2" id="KW-1185">Reference proteome</keyword>
<dbReference type="RefSeq" id="XP_021880814.1">
    <property type="nucleotide sequence ID" value="XM_022028843.1"/>
</dbReference>
<dbReference type="AlphaFoldDB" id="A0A1Y2GNE8"/>
<dbReference type="EMBL" id="MCFF01000021">
    <property type="protein sequence ID" value="ORZ14336.1"/>
    <property type="molecule type" value="Genomic_DNA"/>
</dbReference>
<name>A0A1Y2GNE8_9FUNG</name>